<comment type="caution">
    <text evidence="7">Lacks conserved residue(s) required for the propagation of feature annotation.</text>
</comment>
<dbReference type="GO" id="GO:0009003">
    <property type="term" value="F:signal peptidase activity"/>
    <property type="evidence" value="ECO:0007669"/>
    <property type="project" value="UniProtKB-EC"/>
</dbReference>
<feature type="active site" evidence="6">
    <location>
        <position position="97"/>
    </location>
</feature>
<dbReference type="GO" id="GO:0016020">
    <property type="term" value="C:membrane"/>
    <property type="evidence" value="ECO:0007669"/>
    <property type="project" value="UniProtKB-SubCell"/>
</dbReference>
<comment type="caution">
    <text evidence="9">The sequence shown here is derived from an EMBL/GenBank/DDBJ whole genome shotgun (WGS) entry which is preliminary data.</text>
</comment>
<dbReference type="InterPro" id="IPR019757">
    <property type="entry name" value="Pept_S26A_signal_pept_1_Lys-AS"/>
</dbReference>
<keyword evidence="7" id="KW-0472">Membrane</keyword>
<keyword evidence="7" id="KW-1133">Transmembrane helix</keyword>
<comment type="similarity">
    <text evidence="2 7">Belongs to the peptidase S26 family.</text>
</comment>
<sequence>MDIDFSLVLVCLVAGCGVIWILDSLLVKGGRIKSAEAFEARASNDPKLSVEQVEQETQRLLQEPLLTEYAKSFFPVLLFVLMLRSFLFEPYQVPTGSMIPTIKVGDFILVNKFAYGLRLPVLGTKILDVAEPQRGEIMVFIPPHVDQYYIKRVIGLPGDTIRYENQRLSVNGELIPEEFVENIKVDTSIGPLDGVLNAATYNGVTHSTQHIPSVNSSRGRTSWIVPPKHYFMIGDNRENSADSRVWGP</sequence>
<dbReference type="EC" id="3.4.21.89" evidence="3 7"/>
<dbReference type="Gene3D" id="2.10.109.10">
    <property type="entry name" value="Umud Fragment, subunit A"/>
    <property type="match status" value="1"/>
</dbReference>
<comment type="subcellular location">
    <subcellularLocation>
        <location evidence="7">Membrane</location>
        <topology evidence="7">Multi-pass membrane protein</topology>
    </subcellularLocation>
</comment>
<evidence type="ECO:0000256" key="3">
    <source>
        <dbReference type="ARBA" id="ARBA00013208"/>
    </source>
</evidence>
<feature type="non-terminal residue" evidence="9">
    <location>
        <position position="248"/>
    </location>
</feature>
<feature type="transmembrane region" description="Helical" evidence="7">
    <location>
        <begin position="6"/>
        <end position="27"/>
    </location>
</feature>
<dbReference type="InterPro" id="IPR019533">
    <property type="entry name" value="Peptidase_S26"/>
</dbReference>
<dbReference type="PANTHER" id="PTHR43390">
    <property type="entry name" value="SIGNAL PEPTIDASE I"/>
    <property type="match status" value="1"/>
</dbReference>
<proteinExistence type="inferred from homology"/>
<evidence type="ECO:0000256" key="2">
    <source>
        <dbReference type="ARBA" id="ARBA00009370"/>
    </source>
</evidence>
<evidence type="ECO:0000256" key="7">
    <source>
        <dbReference type="RuleBase" id="RU362042"/>
    </source>
</evidence>
<dbReference type="PROSITE" id="PS00761">
    <property type="entry name" value="SPASE_I_3"/>
    <property type="match status" value="1"/>
</dbReference>
<dbReference type="CDD" id="cd06530">
    <property type="entry name" value="S26_SPase_I"/>
    <property type="match status" value="1"/>
</dbReference>
<organism evidence="9 10">
    <name type="scientific">OM182 bacterium BACL3 MAG-120531-bin86</name>
    <dbReference type="NCBI Taxonomy" id="1655628"/>
    <lineage>
        <taxon>Bacteria</taxon>
        <taxon>Pseudomonadati</taxon>
        <taxon>Pseudomonadota</taxon>
        <taxon>Gammaproteobacteria</taxon>
        <taxon>OMG group</taxon>
        <taxon>OM182 clade</taxon>
    </lineage>
</organism>
<evidence type="ECO:0000313" key="9">
    <source>
        <dbReference type="EMBL" id="KRP38529.1"/>
    </source>
</evidence>
<feature type="active site" evidence="6">
    <location>
        <position position="151"/>
    </location>
</feature>
<dbReference type="PROSITE" id="PS00760">
    <property type="entry name" value="SPASE_I_2"/>
    <property type="match status" value="1"/>
</dbReference>
<dbReference type="AlphaFoldDB" id="A0A0R2XVS2"/>
<keyword evidence="7" id="KW-0812">Transmembrane</keyword>
<comment type="catalytic activity">
    <reaction evidence="1 7">
        <text>Cleavage of hydrophobic, N-terminal signal or leader sequences from secreted and periplasmic proteins.</text>
        <dbReference type="EC" id="3.4.21.89"/>
    </reaction>
</comment>
<keyword evidence="5 7" id="KW-0378">Hydrolase</keyword>
<evidence type="ECO:0000313" key="10">
    <source>
        <dbReference type="Proteomes" id="UP000052124"/>
    </source>
</evidence>
<dbReference type="Pfam" id="PF10502">
    <property type="entry name" value="Peptidase_S26"/>
    <property type="match status" value="1"/>
</dbReference>
<dbReference type="InterPro" id="IPR036286">
    <property type="entry name" value="LexA/Signal_pep-like_sf"/>
</dbReference>
<evidence type="ECO:0000256" key="1">
    <source>
        <dbReference type="ARBA" id="ARBA00000677"/>
    </source>
</evidence>
<dbReference type="GO" id="GO:0004252">
    <property type="term" value="F:serine-type endopeptidase activity"/>
    <property type="evidence" value="ECO:0007669"/>
    <property type="project" value="InterPro"/>
</dbReference>
<keyword evidence="7" id="KW-0645">Protease</keyword>
<accession>A0A0R2XVS2</accession>
<dbReference type="SUPFAM" id="SSF51306">
    <property type="entry name" value="LexA/Signal peptidase"/>
    <property type="match status" value="1"/>
</dbReference>
<dbReference type="Proteomes" id="UP000052124">
    <property type="component" value="Unassembled WGS sequence"/>
</dbReference>
<evidence type="ECO:0000259" key="8">
    <source>
        <dbReference type="Pfam" id="PF10502"/>
    </source>
</evidence>
<gene>
    <name evidence="9" type="ORF">ABS26_11720</name>
</gene>
<evidence type="ECO:0000256" key="4">
    <source>
        <dbReference type="ARBA" id="ARBA00019232"/>
    </source>
</evidence>
<dbReference type="GO" id="GO:0006465">
    <property type="term" value="P:signal peptide processing"/>
    <property type="evidence" value="ECO:0007669"/>
    <property type="project" value="InterPro"/>
</dbReference>
<dbReference type="NCBIfam" id="TIGR02227">
    <property type="entry name" value="sigpep_I_bact"/>
    <property type="match status" value="1"/>
</dbReference>
<feature type="domain" description="Peptidase S26" evidence="8">
    <location>
        <begin position="67"/>
        <end position="248"/>
    </location>
</feature>
<dbReference type="EMBL" id="LIDH01000123">
    <property type="protein sequence ID" value="KRP38529.1"/>
    <property type="molecule type" value="Genomic_DNA"/>
</dbReference>
<reference evidence="9 10" key="1">
    <citation type="submission" date="2015-10" db="EMBL/GenBank/DDBJ databases">
        <title>Metagenome-Assembled Genomes uncover a global brackish microbiome.</title>
        <authorList>
            <person name="Hugerth L.W."/>
            <person name="Larsson J."/>
            <person name="Alneberg J."/>
            <person name="Lindh M.V."/>
            <person name="Legrand C."/>
            <person name="Pinhassi J."/>
            <person name="Andersson A.F."/>
        </authorList>
    </citation>
    <scope>NUCLEOTIDE SEQUENCE [LARGE SCALE GENOMIC DNA]</scope>
    <source>
        <strain evidence="9">BACL3 MAG-120531-bin86</strain>
    </source>
</reference>
<evidence type="ECO:0000256" key="5">
    <source>
        <dbReference type="ARBA" id="ARBA00022801"/>
    </source>
</evidence>
<dbReference type="InterPro" id="IPR019758">
    <property type="entry name" value="Pept_S26A_signal_pept_1_CS"/>
</dbReference>
<evidence type="ECO:0000256" key="6">
    <source>
        <dbReference type="PIRSR" id="PIRSR600223-1"/>
    </source>
</evidence>
<dbReference type="PRINTS" id="PR00727">
    <property type="entry name" value="LEADERPTASE"/>
</dbReference>
<dbReference type="PANTHER" id="PTHR43390:SF1">
    <property type="entry name" value="CHLOROPLAST PROCESSING PEPTIDASE"/>
    <property type="match status" value="1"/>
</dbReference>
<dbReference type="InterPro" id="IPR000223">
    <property type="entry name" value="Pept_S26A_signal_pept_1"/>
</dbReference>
<name>A0A0R2XVS2_9GAMM</name>
<protein>
    <recommendedName>
        <fullName evidence="4 7">Signal peptidase I</fullName>
        <ecNumber evidence="3 7">3.4.21.89</ecNumber>
    </recommendedName>
</protein>